<evidence type="ECO:0000313" key="2">
    <source>
        <dbReference type="Proteomes" id="UP001221009"/>
    </source>
</evidence>
<name>A0AAJ1HFZ3_PARDI</name>
<sequence>MRNKELIALLQEQDPEAEVMIRTSDGEYEYDPVDVTWDEEIECTIIQEG</sequence>
<reference evidence="1" key="1">
    <citation type="submission" date="2023-03" db="EMBL/GenBank/DDBJ databases">
        <title>Parabacteroides distasonis, a bacteria resistant against UC.</title>
        <authorList>
            <person name="Dai W."/>
        </authorList>
    </citation>
    <scope>NUCLEOTIDE SEQUENCE</scope>
    <source>
        <strain evidence="1">F1-28</strain>
    </source>
</reference>
<gene>
    <name evidence="1" type="ORF">P2T59_05520</name>
</gene>
<accession>A0AAJ1HFZ3</accession>
<protein>
    <submittedName>
        <fullName evidence="1">Uncharacterized protein</fullName>
    </submittedName>
</protein>
<organism evidence="1 2">
    <name type="scientific">Parabacteroides distasonis</name>
    <dbReference type="NCBI Taxonomy" id="823"/>
    <lineage>
        <taxon>Bacteria</taxon>
        <taxon>Pseudomonadati</taxon>
        <taxon>Bacteroidota</taxon>
        <taxon>Bacteroidia</taxon>
        <taxon>Bacteroidales</taxon>
        <taxon>Tannerellaceae</taxon>
        <taxon>Parabacteroides</taxon>
    </lineage>
</organism>
<dbReference type="RefSeq" id="WP_182422443.1">
    <property type="nucleotide sequence ID" value="NZ_CP103128.1"/>
</dbReference>
<dbReference type="Proteomes" id="UP001221009">
    <property type="component" value="Chromosome"/>
</dbReference>
<dbReference type="EMBL" id="CP120353">
    <property type="protein sequence ID" value="WET65448.1"/>
    <property type="molecule type" value="Genomic_DNA"/>
</dbReference>
<proteinExistence type="predicted"/>
<evidence type="ECO:0000313" key="1">
    <source>
        <dbReference type="EMBL" id="WET65448.1"/>
    </source>
</evidence>
<dbReference type="AlphaFoldDB" id="A0AAJ1HFZ3"/>